<organism evidence="1 2">
    <name type="scientific">Blastococcus aggregatus</name>
    <dbReference type="NCBI Taxonomy" id="38502"/>
    <lineage>
        <taxon>Bacteria</taxon>
        <taxon>Bacillati</taxon>
        <taxon>Actinomycetota</taxon>
        <taxon>Actinomycetes</taxon>
        <taxon>Geodermatophilales</taxon>
        <taxon>Geodermatophilaceae</taxon>
        <taxon>Blastococcus</taxon>
    </lineage>
</organism>
<accession>A0A285V365</accession>
<evidence type="ECO:0000313" key="1">
    <source>
        <dbReference type="EMBL" id="SOC48574.1"/>
    </source>
</evidence>
<proteinExistence type="predicted"/>
<protein>
    <submittedName>
        <fullName evidence="1">1,2-phenylacetyl-CoA epoxidase, catalytic subunit</fullName>
    </submittedName>
</protein>
<keyword evidence="2" id="KW-1185">Reference proteome</keyword>
<dbReference type="GO" id="GO:0010124">
    <property type="term" value="P:phenylacetate catabolic process"/>
    <property type="evidence" value="ECO:0007669"/>
    <property type="project" value="InterPro"/>
</dbReference>
<dbReference type="Pfam" id="PF05138">
    <property type="entry name" value="PaaA_PaaC"/>
    <property type="match status" value="1"/>
</dbReference>
<gene>
    <name evidence="1" type="ORF">SAMN05660748_1276</name>
</gene>
<dbReference type="InterPro" id="IPR009078">
    <property type="entry name" value="Ferritin-like_SF"/>
</dbReference>
<dbReference type="SUPFAM" id="SSF47240">
    <property type="entry name" value="Ferritin-like"/>
    <property type="match status" value="1"/>
</dbReference>
<reference evidence="2" key="1">
    <citation type="submission" date="2017-08" db="EMBL/GenBank/DDBJ databases">
        <authorList>
            <person name="Varghese N."/>
            <person name="Submissions S."/>
        </authorList>
    </citation>
    <scope>NUCLEOTIDE SEQUENCE [LARGE SCALE GENOMIC DNA]</scope>
    <source>
        <strain evidence="2">DSM 4725</strain>
    </source>
</reference>
<dbReference type="InterPro" id="IPR007814">
    <property type="entry name" value="PaaA_PaaC"/>
</dbReference>
<name>A0A285V365_9ACTN</name>
<dbReference type="AlphaFoldDB" id="A0A285V365"/>
<dbReference type="OrthoDB" id="8593533at2"/>
<dbReference type="RefSeq" id="WP_097194223.1">
    <property type="nucleotide sequence ID" value="NZ_OBQI01000002.1"/>
</dbReference>
<evidence type="ECO:0000313" key="2">
    <source>
        <dbReference type="Proteomes" id="UP000219435"/>
    </source>
</evidence>
<dbReference type="Gene3D" id="1.20.1260.10">
    <property type="match status" value="1"/>
</dbReference>
<sequence>MTRLDGLLRVAEDRFLHGHLLSRWITDYVDLEESLAVGSISQEELAHAATLMEFAGLDDEGRDAFIFERPVQAWQPTALVVHRLDDWPATVLRGYLLASVGEVGSVLLSHARRPELQSAGQVIAAEQRLHVTHWERWVSMLGQDQRTGDELRARAAKVLPLATDVFGSPAFDQANGEAAHAAWVDSVSGPLTAVGVSVDALGRIPAPRGELAGSDLADILGEIQSLRVGAGDGVRGLYR</sequence>
<dbReference type="Proteomes" id="UP000219435">
    <property type="component" value="Unassembled WGS sequence"/>
</dbReference>
<dbReference type="EMBL" id="OBQI01000002">
    <property type="protein sequence ID" value="SOC48574.1"/>
    <property type="molecule type" value="Genomic_DNA"/>
</dbReference>
<dbReference type="InterPro" id="IPR012347">
    <property type="entry name" value="Ferritin-like"/>
</dbReference>